<name>A0A2G8TK76_9BURK</name>
<accession>A0A2G8TK76</accession>
<proteinExistence type="predicted"/>
<organism evidence="1 2">
    <name type="scientific">Massilia eurypsychrophila</name>
    <dbReference type="NCBI Taxonomy" id="1485217"/>
    <lineage>
        <taxon>Bacteria</taxon>
        <taxon>Pseudomonadati</taxon>
        <taxon>Pseudomonadota</taxon>
        <taxon>Betaproteobacteria</taxon>
        <taxon>Burkholderiales</taxon>
        <taxon>Oxalobacteraceae</taxon>
        <taxon>Telluria group</taxon>
        <taxon>Massilia</taxon>
    </lineage>
</organism>
<evidence type="ECO:0008006" key="3">
    <source>
        <dbReference type="Google" id="ProtNLM"/>
    </source>
</evidence>
<protein>
    <recommendedName>
        <fullName evidence="3">Type IV secretion protein Rhs</fullName>
    </recommendedName>
</protein>
<evidence type="ECO:0000313" key="2">
    <source>
        <dbReference type="Proteomes" id="UP000230390"/>
    </source>
</evidence>
<dbReference type="Proteomes" id="UP000230390">
    <property type="component" value="Unassembled WGS sequence"/>
</dbReference>
<gene>
    <name evidence="1" type="ORF">CR105_05150</name>
</gene>
<evidence type="ECO:0000313" key="1">
    <source>
        <dbReference type="EMBL" id="PIL46455.1"/>
    </source>
</evidence>
<keyword evidence="2" id="KW-1185">Reference proteome</keyword>
<dbReference type="AlphaFoldDB" id="A0A2G8TK76"/>
<dbReference type="EMBL" id="PDOC01000002">
    <property type="protein sequence ID" value="PIL46455.1"/>
    <property type="molecule type" value="Genomic_DNA"/>
</dbReference>
<comment type="caution">
    <text evidence="1">The sequence shown here is derived from an EMBL/GenBank/DDBJ whole genome shotgun (WGS) entry which is preliminary data.</text>
</comment>
<reference evidence="1 2" key="1">
    <citation type="submission" date="2017-10" db="EMBL/GenBank/DDBJ databases">
        <title>Massilia psychrophilum sp. nov., a novel purple-pigmented bacterium isolated from Tianshan glacier, Xinjiang Municipality, China.</title>
        <authorList>
            <person name="Wang H."/>
        </authorList>
    </citation>
    <scope>NUCLEOTIDE SEQUENCE [LARGE SCALE GENOMIC DNA]</scope>
    <source>
        <strain evidence="1 2">JCM 30074</strain>
    </source>
</reference>
<sequence>MKINWSGGVVASIEGSEGEVRYEYQQAAVTGQADIAGMARLEAAHFHDRDGALVSSRRYHYEDDSQRYLLTGISDENNVRFATYAYNQAG</sequence>